<dbReference type="EMBL" id="BK014724">
    <property type="protein sequence ID" value="DAD55416.1"/>
    <property type="molecule type" value="Genomic_DNA"/>
</dbReference>
<dbReference type="Pfam" id="PF20458">
    <property type="entry name" value="DUF6711"/>
    <property type="match status" value="1"/>
</dbReference>
<organism evidence="1">
    <name type="scientific">Siphoviridae sp. ctoNj20</name>
    <dbReference type="NCBI Taxonomy" id="2826085"/>
    <lineage>
        <taxon>Viruses</taxon>
        <taxon>Duplodnaviria</taxon>
        <taxon>Heunggongvirae</taxon>
        <taxon>Uroviricota</taxon>
        <taxon>Caudoviricetes</taxon>
    </lineage>
</organism>
<reference evidence="1" key="1">
    <citation type="journal article" date="2021" name="Proc. Natl. Acad. Sci. U.S.A.">
        <title>A Catalog of Tens of Thousands of Viruses from Human Metagenomes Reveals Hidden Associations with Chronic Diseases.</title>
        <authorList>
            <person name="Tisza M.J."/>
            <person name="Buck C.B."/>
        </authorList>
    </citation>
    <scope>NUCLEOTIDE SEQUENCE</scope>
    <source>
        <strain evidence="1">CtoNj20</strain>
    </source>
</reference>
<accession>A0A8D9PDT1</accession>
<proteinExistence type="predicted"/>
<protein>
    <submittedName>
        <fullName evidence="1">YolD-like protein</fullName>
    </submittedName>
</protein>
<evidence type="ECO:0000313" key="1">
    <source>
        <dbReference type="EMBL" id="DAD55416.1"/>
    </source>
</evidence>
<dbReference type="InterPro" id="IPR046557">
    <property type="entry name" value="DUF6711"/>
</dbReference>
<sequence>MAYNGYLLKVGGTQLPNKFIQLSTYAITPNQRMESSAERDTTGELHRTTCEHTASKIEFQTPYLKGSEIAELNQLLAIADNLQRNVSIEYFDPETQSYKNAECYISDVQYTIYSQIENDLLYMPTRYAFIEY</sequence>
<name>A0A8D9PDT1_9CAUD</name>